<reference evidence="1 2" key="1">
    <citation type="submission" date="2023-07" db="EMBL/GenBank/DDBJ databases">
        <title>Comparative genomics of wheat-associated soil bacteria to identify genetic determinants of phenazine resistance.</title>
        <authorList>
            <person name="Mouncey N."/>
        </authorList>
    </citation>
    <scope>NUCLEOTIDE SEQUENCE [LARGE SCALE GENOMIC DNA]</scope>
    <source>
        <strain evidence="1 2">B3I12</strain>
    </source>
</reference>
<evidence type="ECO:0000313" key="1">
    <source>
        <dbReference type="EMBL" id="MDQ0746122.1"/>
    </source>
</evidence>
<dbReference type="EMBL" id="JAUSYP010000001">
    <property type="protein sequence ID" value="MDQ0746122.1"/>
    <property type="molecule type" value="Genomic_DNA"/>
</dbReference>
<organism evidence="1 2">
    <name type="scientific">Streptomyces africanus</name>
    <dbReference type="NCBI Taxonomy" id="231024"/>
    <lineage>
        <taxon>Bacteria</taxon>
        <taxon>Bacillati</taxon>
        <taxon>Actinomycetota</taxon>
        <taxon>Actinomycetes</taxon>
        <taxon>Kitasatosporales</taxon>
        <taxon>Streptomycetaceae</taxon>
        <taxon>Streptomyces</taxon>
    </lineage>
</organism>
<gene>
    <name evidence="1" type="ORF">QF034_000353</name>
</gene>
<keyword evidence="2" id="KW-1185">Reference proteome</keyword>
<dbReference type="Proteomes" id="UP001232755">
    <property type="component" value="Unassembled WGS sequence"/>
</dbReference>
<evidence type="ECO:0000313" key="2">
    <source>
        <dbReference type="Proteomes" id="UP001232755"/>
    </source>
</evidence>
<sequence length="63" mass="6698">MRKVVVQTGSRRVSRSVVQSSAICWRRSGVTSSDRAPGGCVAIIRQVAGVPSGKKNSRPEAVM</sequence>
<accession>A0ABU0QFE8</accession>
<name>A0ABU0QFE8_9ACTN</name>
<comment type="caution">
    <text evidence="1">The sequence shown here is derived from an EMBL/GenBank/DDBJ whole genome shotgun (WGS) entry which is preliminary data.</text>
</comment>
<protein>
    <submittedName>
        <fullName evidence="1">Uncharacterized protein</fullName>
    </submittedName>
</protein>
<proteinExistence type="predicted"/>